<feature type="transmembrane region" description="Helical" evidence="1">
    <location>
        <begin position="348"/>
        <end position="365"/>
    </location>
</feature>
<evidence type="ECO:0000256" key="2">
    <source>
        <dbReference type="SAM" id="SignalP"/>
    </source>
</evidence>
<name>A0A1H0HM96_9BACT</name>
<dbReference type="EMBL" id="FNIW01000011">
    <property type="protein sequence ID" value="SDO20163.1"/>
    <property type="molecule type" value="Genomic_DNA"/>
</dbReference>
<protein>
    <submittedName>
        <fullName evidence="5">Uncharacterized protein</fullName>
    </submittedName>
</protein>
<feature type="transmembrane region" description="Helical" evidence="1">
    <location>
        <begin position="264"/>
        <end position="286"/>
    </location>
</feature>
<feature type="domain" description="Lnb N-terminal periplasmic" evidence="3">
    <location>
        <begin position="34"/>
        <end position="174"/>
    </location>
</feature>
<evidence type="ECO:0000256" key="1">
    <source>
        <dbReference type="SAM" id="Phobius"/>
    </source>
</evidence>
<dbReference type="AlphaFoldDB" id="A0A1H0HM96"/>
<keyword evidence="2" id="KW-0732">Signal</keyword>
<evidence type="ECO:0000259" key="4">
    <source>
        <dbReference type="Pfam" id="PF25221"/>
    </source>
</evidence>
<reference evidence="6" key="1">
    <citation type="submission" date="2016-10" db="EMBL/GenBank/DDBJ databases">
        <authorList>
            <person name="de Groot N.N."/>
        </authorList>
    </citation>
    <scope>NUCLEOTIDE SEQUENCE [LARGE SCALE GENOMIC DNA]</scope>
    <source>
        <strain evidence="6">BP1-145</strain>
    </source>
</reference>
<feature type="transmembrane region" description="Helical" evidence="1">
    <location>
        <begin position="293"/>
        <end position="315"/>
    </location>
</feature>
<dbReference type="Pfam" id="PF25221">
    <property type="entry name" value="5TMH_Lnb"/>
    <property type="match status" value="1"/>
</dbReference>
<dbReference type="Pfam" id="PF13387">
    <property type="entry name" value="Lnb_N"/>
    <property type="match status" value="1"/>
</dbReference>
<feature type="domain" description="Lnb-like transmembrane" evidence="4">
    <location>
        <begin position="259"/>
        <end position="387"/>
    </location>
</feature>
<gene>
    <name evidence="5" type="ORF">SAMN04487900_11199</name>
</gene>
<feature type="signal peptide" evidence="2">
    <location>
        <begin position="1"/>
        <end position="26"/>
    </location>
</feature>
<keyword evidence="1" id="KW-1133">Transmembrane helix</keyword>
<feature type="chain" id="PRO_5011569573" evidence="2">
    <location>
        <begin position="27"/>
        <end position="390"/>
    </location>
</feature>
<feature type="transmembrane region" description="Helical" evidence="1">
    <location>
        <begin position="321"/>
        <end position="341"/>
    </location>
</feature>
<dbReference type="OrthoDB" id="319167at2"/>
<organism evidence="5 6">
    <name type="scientific">Prevotella communis</name>
    <dbReference type="NCBI Taxonomy" id="2913614"/>
    <lineage>
        <taxon>Bacteria</taxon>
        <taxon>Pseudomonadati</taxon>
        <taxon>Bacteroidota</taxon>
        <taxon>Bacteroidia</taxon>
        <taxon>Bacteroidales</taxon>
        <taxon>Prevotellaceae</taxon>
        <taxon>Prevotella</taxon>
    </lineage>
</organism>
<keyword evidence="1" id="KW-0812">Transmembrane</keyword>
<dbReference type="InterPro" id="IPR025178">
    <property type="entry name" value="Lnb_N"/>
</dbReference>
<evidence type="ECO:0000313" key="5">
    <source>
        <dbReference type="EMBL" id="SDO20163.1"/>
    </source>
</evidence>
<accession>A0A1H0HM96</accession>
<dbReference type="Proteomes" id="UP000199134">
    <property type="component" value="Unassembled WGS sequence"/>
</dbReference>
<dbReference type="InterPro" id="IPR057436">
    <property type="entry name" value="5TMH_Lnb"/>
</dbReference>
<keyword evidence="1" id="KW-0472">Membrane</keyword>
<comment type="caution">
    <text evidence="5">The sequence shown here is derived from an EMBL/GenBank/DDBJ whole genome shotgun (WGS) entry which is preliminary data.</text>
</comment>
<evidence type="ECO:0000313" key="6">
    <source>
        <dbReference type="Proteomes" id="UP000199134"/>
    </source>
</evidence>
<sequence length="390" mass="45756">MKQFENIFRTLLIAIFGFIVPTTASAQDEVRHPMDSVEIGLLTCSPHEEIYSLYGHTALRVHDLRNNADWVFNYGVFNFKTPNFTLRFVFGLTDYELGIAPTRPFLDYYEEWGSQVTEQVLNLTPEDKQRIMDALAINYKPENRIYRYNFLYDNCSTRPRDIIEHNIEGKIAYNPRKDYAPSFREMIRDHTARHPWATFGNDLLLGVKADHKTDIREQEFLPENLRYDFDHATIERNGEIVPLVKERRELVRPGVQVIEEDFPLSPTLCCILLLVLSIVIFAYEYIKKKTLRWFDILLMTLSGLAGLALFIMIFSEHPTTSINLQILILNPLSLFFIWPVLKGRRTAWFTLSMLCTMAFLLGSFWQDYAEGMEIVALCLLLRYWRHYHDK</sequence>
<evidence type="ECO:0000259" key="3">
    <source>
        <dbReference type="Pfam" id="PF13387"/>
    </source>
</evidence>
<proteinExistence type="predicted"/>